<dbReference type="Pfam" id="PF20113">
    <property type="entry name" value="DUF6503"/>
    <property type="match status" value="1"/>
</dbReference>
<dbReference type="OrthoDB" id="982433at2"/>
<keyword evidence="1" id="KW-0732">Signal</keyword>
<name>A0A369QGX4_9BACT</name>
<accession>A0A369QGX4</accession>
<evidence type="ECO:0000313" key="3">
    <source>
        <dbReference type="Proteomes" id="UP000253919"/>
    </source>
</evidence>
<organism evidence="2 3">
    <name type="scientific">Adhaeribacter pallidiroseus</name>
    <dbReference type="NCBI Taxonomy" id="2072847"/>
    <lineage>
        <taxon>Bacteria</taxon>
        <taxon>Pseudomonadati</taxon>
        <taxon>Bacteroidota</taxon>
        <taxon>Cytophagia</taxon>
        <taxon>Cytophagales</taxon>
        <taxon>Hymenobacteraceae</taxon>
        <taxon>Adhaeribacter</taxon>
    </lineage>
</organism>
<evidence type="ECO:0000313" key="2">
    <source>
        <dbReference type="EMBL" id="RDC62476.1"/>
    </source>
</evidence>
<keyword evidence="3" id="KW-1185">Reference proteome</keyword>
<feature type="signal peptide" evidence="1">
    <location>
        <begin position="1"/>
        <end position="18"/>
    </location>
</feature>
<comment type="caution">
    <text evidence="2">The sequence shown here is derived from an EMBL/GenBank/DDBJ whole genome shotgun (WGS) entry which is preliminary data.</text>
</comment>
<dbReference type="RefSeq" id="WP_115371918.1">
    <property type="nucleotide sequence ID" value="NZ_QASA01000001.1"/>
</dbReference>
<gene>
    <name evidence="2" type="ORF">AHMF7616_01070</name>
</gene>
<protein>
    <recommendedName>
        <fullName evidence="4">Deoxyribose-phosphate aldolase</fullName>
    </recommendedName>
</protein>
<dbReference type="EMBL" id="QASA01000001">
    <property type="protein sequence ID" value="RDC62476.1"/>
    <property type="molecule type" value="Genomic_DNA"/>
</dbReference>
<sequence length="260" mass="29984">MRTYLMLVLFLSSCFWLACQSGSTNQETAKTKPEKAAQEFVDRAITTHGGKKFENLKVAFDFRNRHYEAIRKGGAYTYTRSFTDSTGQVKDVLTNDSFIRTINDQVQKLPEERVKAFTASINSVIYFALLPFGLNDPTVKKELLDTVNIQDASYAKVKVAFKQEGGGTDFQDEFLYYINQKTGTLDYFAYTYATEGGGIRFRQAINPRMVGEIRFQDYVNYEPTDTTNFDFWQIEKQFTAGKLKEFSKIELQNIQVRNRY</sequence>
<dbReference type="Proteomes" id="UP000253919">
    <property type="component" value="Unassembled WGS sequence"/>
</dbReference>
<dbReference type="PROSITE" id="PS51257">
    <property type="entry name" value="PROKAR_LIPOPROTEIN"/>
    <property type="match status" value="1"/>
</dbReference>
<evidence type="ECO:0000256" key="1">
    <source>
        <dbReference type="SAM" id="SignalP"/>
    </source>
</evidence>
<proteinExistence type="predicted"/>
<feature type="chain" id="PRO_5017019123" description="Deoxyribose-phosphate aldolase" evidence="1">
    <location>
        <begin position="19"/>
        <end position="260"/>
    </location>
</feature>
<reference evidence="2 3" key="1">
    <citation type="submission" date="2018-04" db="EMBL/GenBank/DDBJ databases">
        <title>Adhaeribacter sp. HMF7616 genome sequencing and assembly.</title>
        <authorList>
            <person name="Kang H."/>
            <person name="Kang J."/>
            <person name="Cha I."/>
            <person name="Kim H."/>
            <person name="Joh K."/>
        </authorList>
    </citation>
    <scope>NUCLEOTIDE SEQUENCE [LARGE SCALE GENOMIC DNA]</scope>
    <source>
        <strain evidence="2 3">HMF7616</strain>
    </source>
</reference>
<evidence type="ECO:0008006" key="4">
    <source>
        <dbReference type="Google" id="ProtNLM"/>
    </source>
</evidence>
<dbReference type="AlphaFoldDB" id="A0A369QGX4"/>
<dbReference type="InterPro" id="IPR045444">
    <property type="entry name" value="DUF6503"/>
</dbReference>